<name>A0A848HP08_9BURK</name>
<evidence type="ECO:0000313" key="8">
    <source>
        <dbReference type="EMBL" id="NML61869.1"/>
    </source>
</evidence>
<proteinExistence type="predicted"/>
<dbReference type="SMART" id="SM00387">
    <property type="entry name" value="HATPase_c"/>
    <property type="match status" value="1"/>
</dbReference>
<evidence type="ECO:0000256" key="1">
    <source>
        <dbReference type="ARBA" id="ARBA00000085"/>
    </source>
</evidence>
<keyword evidence="6 8" id="KW-0418">Kinase</keyword>
<evidence type="ECO:0000256" key="3">
    <source>
        <dbReference type="ARBA" id="ARBA00012438"/>
    </source>
</evidence>
<keyword evidence="9" id="KW-1185">Reference proteome</keyword>
<dbReference type="SMART" id="SM00388">
    <property type="entry name" value="HisKA"/>
    <property type="match status" value="1"/>
</dbReference>
<dbReference type="EMBL" id="JABBGG010000006">
    <property type="protein sequence ID" value="NML61869.1"/>
    <property type="molecule type" value="Genomic_DNA"/>
</dbReference>
<protein>
    <recommendedName>
        <fullName evidence="3">histidine kinase</fullName>
        <ecNumber evidence="3">2.7.13.3</ecNumber>
    </recommendedName>
</protein>
<comment type="caution">
    <text evidence="8">The sequence shown here is derived from an EMBL/GenBank/DDBJ whole genome shotgun (WGS) entry which is preliminary data.</text>
</comment>
<dbReference type="PANTHER" id="PTHR43547">
    <property type="entry name" value="TWO-COMPONENT HISTIDINE KINASE"/>
    <property type="match status" value="1"/>
</dbReference>
<dbReference type="PRINTS" id="PR00344">
    <property type="entry name" value="BCTRLSENSOR"/>
</dbReference>
<gene>
    <name evidence="8" type="ORF">HHL21_12435</name>
</gene>
<dbReference type="InterPro" id="IPR036890">
    <property type="entry name" value="HATPase_C_sf"/>
</dbReference>
<dbReference type="InterPro" id="IPR004358">
    <property type="entry name" value="Sig_transdc_His_kin-like_C"/>
</dbReference>
<dbReference type="EC" id="2.7.13.3" evidence="3"/>
<dbReference type="RefSeq" id="WP_169466239.1">
    <property type="nucleotide sequence ID" value="NZ_JABBGG010000006.1"/>
</dbReference>
<dbReference type="Gene3D" id="3.30.565.10">
    <property type="entry name" value="Histidine kinase-like ATPase, C-terminal domain"/>
    <property type="match status" value="1"/>
</dbReference>
<dbReference type="PROSITE" id="PS50109">
    <property type="entry name" value="HIS_KIN"/>
    <property type="match status" value="1"/>
</dbReference>
<dbReference type="InterPro" id="IPR003594">
    <property type="entry name" value="HATPase_dom"/>
</dbReference>
<dbReference type="GO" id="GO:0005886">
    <property type="term" value="C:plasma membrane"/>
    <property type="evidence" value="ECO:0007669"/>
    <property type="project" value="UniProtKB-SubCell"/>
</dbReference>
<feature type="domain" description="Histidine kinase" evidence="7">
    <location>
        <begin position="191"/>
        <end position="409"/>
    </location>
</feature>
<dbReference type="CDD" id="cd00075">
    <property type="entry name" value="HATPase"/>
    <property type="match status" value="1"/>
</dbReference>
<evidence type="ECO:0000256" key="6">
    <source>
        <dbReference type="ARBA" id="ARBA00022777"/>
    </source>
</evidence>
<evidence type="ECO:0000256" key="5">
    <source>
        <dbReference type="ARBA" id="ARBA00022679"/>
    </source>
</evidence>
<comment type="catalytic activity">
    <reaction evidence="1">
        <text>ATP + protein L-histidine = ADP + protein N-phospho-L-histidine.</text>
        <dbReference type="EC" id="2.7.13.3"/>
    </reaction>
</comment>
<dbReference type="Gene3D" id="1.10.287.130">
    <property type="match status" value="1"/>
</dbReference>
<evidence type="ECO:0000313" key="9">
    <source>
        <dbReference type="Proteomes" id="UP000583752"/>
    </source>
</evidence>
<evidence type="ECO:0000256" key="2">
    <source>
        <dbReference type="ARBA" id="ARBA00004429"/>
    </source>
</evidence>
<organism evidence="8 9">
    <name type="scientific">Massilia polaris</name>
    <dbReference type="NCBI Taxonomy" id="2728846"/>
    <lineage>
        <taxon>Bacteria</taxon>
        <taxon>Pseudomonadati</taxon>
        <taxon>Pseudomonadota</taxon>
        <taxon>Betaproteobacteria</taxon>
        <taxon>Burkholderiales</taxon>
        <taxon>Oxalobacteraceae</taxon>
        <taxon>Telluria group</taxon>
        <taxon>Massilia</taxon>
    </lineage>
</organism>
<evidence type="ECO:0000256" key="4">
    <source>
        <dbReference type="ARBA" id="ARBA00022553"/>
    </source>
</evidence>
<dbReference type="AlphaFoldDB" id="A0A848HP08"/>
<sequence>MIRVHANGETVIDWEDWSAPLRQFAHASGLVVSAYDAHARRQIGPLHSSRTAALLAGSTLWREGGAGALLEQELAIQVLDHGAAVAASFCDALRVCAMPLTRFGKTYGVVVYGWTLSDFSSPMACDRIARQVGLLGHALWGEVRLESPVSDARMAVLTALLRTLVDSSDRHREAIAEVNRVNRAREQFLATVSHEMRTPLAALSLRLELMQRTMPDLPDAAKASIGMMRKHVAQETLMVNDLIDASRTLTGQMSIERKPVSLGQVLHDAVSTVEINAHHKQITLQVTPADYAERVIIEADGQRLQQVVWNLLLNAVKFTPEGGRIALNVRQEPRHAVIDVIDSGQGIEAHDLPHVFGAFNLQKQGNDTGLGLGLYIARHIVELHGGTITVTSLGLGHGATFSIRLPLAAA</sequence>
<dbReference type="InterPro" id="IPR036097">
    <property type="entry name" value="HisK_dim/P_sf"/>
</dbReference>
<dbReference type="SUPFAM" id="SSF55874">
    <property type="entry name" value="ATPase domain of HSP90 chaperone/DNA topoisomerase II/histidine kinase"/>
    <property type="match status" value="1"/>
</dbReference>
<keyword evidence="4" id="KW-0597">Phosphoprotein</keyword>
<keyword evidence="5" id="KW-0808">Transferase</keyword>
<dbReference type="SUPFAM" id="SSF47384">
    <property type="entry name" value="Homodimeric domain of signal transducing histidine kinase"/>
    <property type="match status" value="1"/>
</dbReference>
<dbReference type="CDD" id="cd00082">
    <property type="entry name" value="HisKA"/>
    <property type="match status" value="1"/>
</dbReference>
<dbReference type="InterPro" id="IPR003661">
    <property type="entry name" value="HisK_dim/P_dom"/>
</dbReference>
<dbReference type="Proteomes" id="UP000583752">
    <property type="component" value="Unassembled WGS sequence"/>
</dbReference>
<dbReference type="InterPro" id="IPR005467">
    <property type="entry name" value="His_kinase_dom"/>
</dbReference>
<dbReference type="Pfam" id="PF02518">
    <property type="entry name" value="HATPase_c"/>
    <property type="match status" value="1"/>
</dbReference>
<dbReference type="FunFam" id="3.30.565.10:FF:000006">
    <property type="entry name" value="Sensor histidine kinase WalK"/>
    <property type="match status" value="1"/>
</dbReference>
<evidence type="ECO:0000259" key="7">
    <source>
        <dbReference type="PROSITE" id="PS50109"/>
    </source>
</evidence>
<comment type="subcellular location">
    <subcellularLocation>
        <location evidence="2">Cell inner membrane</location>
        <topology evidence="2">Multi-pass membrane protein</topology>
    </subcellularLocation>
</comment>
<reference evidence="8 9" key="1">
    <citation type="submission" date="2020-04" db="EMBL/GenBank/DDBJ databases">
        <title>Massilia sp. RP-1-19 isolated from soil.</title>
        <authorList>
            <person name="Dahal R.H."/>
        </authorList>
    </citation>
    <scope>NUCLEOTIDE SEQUENCE [LARGE SCALE GENOMIC DNA]</scope>
    <source>
        <strain evidence="8 9">RP-1-19</strain>
    </source>
</reference>
<accession>A0A848HP08</accession>
<dbReference type="GO" id="GO:0000155">
    <property type="term" value="F:phosphorelay sensor kinase activity"/>
    <property type="evidence" value="ECO:0007669"/>
    <property type="project" value="InterPro"/>
</dbReference>
<dbReference type="Pfam" id="PF00512">
    <property type="entry name" value="HisKA"/>
    <property type="match status" value="1"/>
</dbReference>
<dbReference type="PANTHER" id="PTHR43547:SF2">
    <property type="entry name" value="HYBRID SIGNAL TRANSDUCTION HISTIDINE KINASE C"/>
    <property type="match status" value="1"/>
</dbReference>